<name>Q2PY01_9BACT</name>
<accession>Q2PY01</accession>
<dbReference type="InterPro" id="IPR018490">
    <property type="entry name" value="cNMP-bd_dom_sf"/>
</dbReference>
<proteinExistence type="predicted"/>
<organism evidence="1">
    <name type="scientific">uncultured marine bacterium Ant4D5</name>
    <dbReference type="NCBI Taxonomy" id="360428"/>
    <lineage>
        <taxon>Bacteria</taxon>
        <taxon>environmental samples</taxon>
    </lineage>
</organism>
<dbReference type="InterPro" id="IPR014710">
    <property type="entry name" value="RmlC-like_jellyroll"/>
</dbReference>
<protein>
    <submittedName>
        <fullName evidence="1">Transcriptional regulatory protein</fullName>
    </submittedName>
</protein>
<dbReference type="SUPFAM" id="SSF51206">
    <property type="entry name" value="cAMP-binding domain-like"/>
    <property type="match status" value="1"/>
</dbReference>
<dbReference type="AlphaFoldDB" id="Q2PY01"/>
<reference evidence="1" key="1">
    <citation type="journal article" date="2006" name="Appl. Environ. Microbiol.">
        <title>Comparative genomics of DNA fragments from six Antarctic marine planktonic bacteria.</title>
        <authorList>
            <person name="Grzymski J.J."/>
            <person name="Carter B.J."/>
            <person name="DeLong E.F."/>
            <person name="Feldman R.A."/>
            <person name="Ghadiri A."/>
            <person name="Murray A.E."/>
        </authorList>
    </citation>
    <scope>NUCLEOTIDE SEQUENCE</scope>
</reference>
<evidence type="ECO:0000313" key="1">
    <source>
        <dbReference type="EMBL" id="ABC25426.1"/>
    </source>
</evidence>
<dbReference type="EMBL" id="DQ295242">
    <property type="protein sequence ID" value="ABC25426.1"/>
    <property type="molecule type" value="Genomic_DNA"/>
</dbReference>
<sequence length="71" mass="7644">MIGEPALLDGDRGAAAIFARTALEIFELPFAAYVSLTEEEPEIALKVQIALSRVLGARLRGADALTWELDS</sequence>
<dbReference type="Gene3D" id="2.60.120.10">
    <property type="entry name" value="Jelly Rolls"/>
    <property type="match status" value="1"/>
</dbReference>